<dbReference type="EMBL" id="FCOM02000002">
    <property type="protein sequence ID" value="SAL19090.1"/>
    <property type="molecule type" value="Genomic_DNA"/>
</dbReference>
<protein>
    <recommendedName>
        <fullName evidence="7">Bifunctional riboflavin kinase/FMN adenylyltransferase</fullName>
        <ecNumber evidence="5">2.7.1.26</ecNumber>
        <ecNumber evidence="6">2.7.7.2</ecNumber>
    </recommendedName>
    <alternativeName>
        <fullName evidence="17">Riboflavin biosynthesis protein RibF</fullName>
    </alternativeName>
</protein>
<evidence type="ECO:0000256" key="15">
    <source>
        <dbReference type="ARBA" id="ARBA00022840"/>
    </source>
</evidence>
<keyword evidence="15" id="KW-0067">ATP-binding</keyword>
<proteinExistence type="inferred from homology"/>
<dbReference type="InterPro" id="IPR015864">
    <property type="entry name" value="FAD_synthase"/>
</dbReference>
<accession>A0A158FJ61</accession>
<dbReference type="GO" id="GO:0009231">
    <property type="term" value="P:riboflavin biosynthetic process"/>
    <property type="evidence" value="ECO:0007669"/>
    <property type="project" value="InterPro"/>
</dbReference>
<evidence type="ECO:0000313" key="22">
    <source>
        <dbReference type="Proteomes" id="UP000055019"/>
    </source>
</evidence>
<evidence type="ECO:0000256" key="11">
    <source>
        <dbReference type="ARBA" id="ARBA00022695"/>
    </source>
</evidence>
<dbReference type="CDD" id="cd02064">
    <property type="entry name" value="FAD_synthetase_N"/>
    <property type="match status" value="1"/>
</dbReference>
<evidence type="ECO:0000256" key="4">
    <source>
        <dbReference type="ARBA" id="ARBA00010214"/>
    </source>
</evidence>
<sequence length="369" mass="39960">MLRQRTRNTAGRARPSMRASVYNLTLCSISPSHRPTPIVRVFRGLPNAESRAPCALTIGNFDGVHRGHQALLAHVRAAADARGLPVCVMTFEPHPREFFNPAGAPPRIAMLRDKLEALRTNGVDRVVVEHFNKTFASQSPDTFVKNVIVDGLHARWVMVGDDFCYGAKRAGDFASLKRAGEQYGFEVEQMATVAHPNGARISSSSVRASLVAGDLDAAQVALGRPYIISGHVVHGAKLGRDLGFPTLNLPIAHKRPALAGIFVVRVHGLADEPLPAVASLGLRPTVDDSGRVLLEVFVLDWHGDAYGKLVRVEFLKKLRDEEKYVDLETLGAAIAKDVDNARAYFGLPPASNAGSRATGFAISATDRIR</sequence>
<evidence type="ECO:0000256" key="5">
    <source>
        <dbReference type="ARBA" id="ARBA00012105"/>
    </source>
</evidence>
<dbReference type="InterPro" id="IPR014729">
    <property type="entry name" value="Rossmann-like_a/b/a_fold"/>
</dbReference>
<gene>
    <name evidence="21" type="ORF">AWB74_00632</name>
</gene>
<dbReference type="FunFam" id="3.40.50.620:FF:000021">
    <property type="entry name" value="Riboflavin biosynthesis protein"/>
    <property type="match status" value="1"/>
</dbReference>
<keyword evidence="22" id="KW-1185">Reference proteome</keyword>
<keyword evidence="10" id="KW-0808">Transferase</keyword>
<dbReference type="UniPathway" id="UPA00276">
    <property type="reaction ID" value="UER00406"/>
</dbReference>
<comment type="catalytic activity">
    <reaction evidence="18">
        <text>riboflavin + ATP = FMN + ADP + H(+)</text>
        <dbReference type="Rhea" id="RHEA:14357"/>
        <dbReference type="ChEBI" id="CHEBI:15378"/>
        <dbReference type="ChEBI" id="CHEBI:30616"/>
        <dbReference type="ChEBI" id="CHEBI:57986"/>
        <dbReference type="ChEBI" id="CHEBI:58210"/>
        <dbReference type="ChEBI" id="CHEBI:456216"/>
        <dbReference type="EC" id="2.7.1.26"/>
    </reaction>
</comment>
<evidence type="ECO:0000256" key="9">
    <source>
        <dbReference type="ARBA" id="ARBA00022643"/>
    </source>
</evidence>
<dbReference type="Pfam" id="PF01687">
    <property type="entry name" value="Flavokinase"/>
    <property type="match status" value="1"/>
</dbReference>
<dbReference type="NCBIfam" id="NF004159">
    <property type="entry name" value="PRK05627.1-2"/>
    <property type="match status" value="1"/>
</dbReference>
<keyword evidence="8" id="KW-0285">Flavoprotein</keyword>
<evidence type="ECO:0000256" key="14">
    <source>
        <dbReference type="ARBA" id="ARBA00022827"/>
    </source>
</evidence>
<dbReference type="Pfam" id="PF06574">
    <property type="entry name" value="FAD_syn"/>
    <property type="match status" value="1"/>
</dbReference>
<dbReference type="EC" id="2.7.1.26" evidence="5"/>
<dbReference type="SUPFAM" id="SSF52374">
    <property type="entry name" value="Nucleotidylyl transferase"/>
    <property type="match status" value="1"/>
</dbReference>
<comment type="function">
    <text evidence="1">Catalyzes the phosphorylation of riboflavin to FMN followed by the adenylation of FMN to FAD.</text>
</comment>
<evidence type="ECO:0000256" key="2">
    <source>
        <dbReference type="ARBA" id="ARBA00004726"/>
    </source>
</evidence>
<dbReference type="InterPro" id="IPR002606">
    <property type="entry name" value="Riboflavin_kinase_bac"/>
</dbReference>
<evidence type="ECO:0000256" key="16">
    <source>
        <dbReference type="ARBA" id="ARBA00023268"/>
    </source>
</evidence>
<evidence type="ECO:0000259" key="20">
    <source>
        <dbReference type="SMART" id="SM00904"/>
    </source>
</evidence>
<comment type="similarity">
    <text evidence="4">Belongs to the RibF family.</text>
</comment>
<dbReference type="PANTHER" id="PTHR22749">
    <property type="entry name" value="RIBOFLAVIN KINASE/FMN ADENYLYLTRANSFERASE"/>
    <property type="match status" value="1"/>
</dbReference>
<dbReference type="InterPro" id="IPR023465">
    <property type="entry name" value="Riboflavin_kinase_dom_sf"/>
</dbReference>
<dbReference type="InterPro" id="IPR023468">
    <property type="entry name" value="Riboflavin_kinase"/>
</dbReference>
<dbReference type="GO" id="GO:0006747">
    <property type="term" value="P:FAD biosynthetic process"/>
    <property type="evidence" value="ECO:0007669"/>
    <property type="project" value="UniProtKB-UniPathway"/>
</dbReference>
<comment type="caution">
    <text evidence="21">The sequence shown here is derived from an EMBL/GenBank/DDBJ whole genome shotgun (WGS) entry which is preliminary data.</text>
</comment>
<feature type="domain" description="Riboflavin kinase" evidence="20">
    <location>
        <begin position="221"/>
        <end position="346"/>
    </location>
</feature>
<dbReference type="GO" id="GO:0009398">
    <property type="term" value="P:FMN biosynthetic process"/>
    <property type="evidence" value="ECO:0007669"/>
    <property type="project" value="UniProtKB-UniPathway"/>
</dbReference>
<organism evidence="21 22">
    <name type="scientific">Caballeronia arvi</name>
    <dbReference type="NCBI Taxonomy" id="1777135"/>
    <lineage>
        <taxon>Bacteria</taxon>
        <taxon>Pseudomonadati</taxon>
        <taxon>Pseudomonadota</taxon>
        <taxon>Betaproteobacteria</taxon>
        <taxon>Burkholderiales</taxon>
        <taxon>Burkholderiaceae</taxon>
        <taxon>Caballeronia</taxon>
    </lineage>
</organism>
<dbReference type="Gene3D" id="3.40.50.620">
    <property type="entry name" value="HUPs"/>
    <property type="match status" value="1"/>
</dbReference>
<evidence type="ECO:0000256" key="17">
    <source>
        <dbReference type="ARBA" id="ARBA00032176"/>
    </source>
</evidence>
<evidence type="ECO:0000256" key="18">
    <source>
        <dbReference type="ARBA" id="ARBA00047880"/>
    </source>
</evidence>
<dbReference type="UniPathway" id="UPA00277">
    <property type="reaction ID" value="UER00407"/>
</dbReference>
<reference evidence="21" key="1">
    <citation type="submission" date="2016-01" db="EMBL/GenBank/DDBJ databases">
        <authorList>
            <person name="Peeters C."/>
        </authorList>
    </citation>
    <scope>NUCLEOTIDE SEQUENCE [LARGE SCALE GENOMIC DNA]</scope>
    <source>
        <strain evidence="21">LMG 29317</strain>
    </source>
</reference>
<dbReference type="NCBIfam" id="TIGR00083">
    <property type="entry name" value="ribF"/>
    <property type="match status" value="1"/>
</dbReference>
<dbReference type="NCBIfam" id="NF004160">
    <property type="entry name" value="PRK05627.1-3"/>
    <property type="match status" value="1"/>
</dbReference>
<dbReference type="SMART" id="SM00904">
    <property type="entry name" value="Flavokinase"/>
    <property type="match status" value="1"/>
</dbReference>
<comment type="catalytic activity">
    <reaction evidence="19">
        <text>FMN + ATP + H(+) = FAD + diphosphate</text>
        <dbReference type="Rhea" id="RHEA:17237"/>
        <dbReference type="ChEBI" id="CHEBI:15378"/>
        <dbReference type="ChEBI" id="CHEBI:30616"/>
        <dbReference type="ChEBI" id="CHEBI:33019"/>
        <dbReference type="ChEBI" id="CHEBI:57692"/>
        <dbReference type="ChEBI" id="CHEBI:58210"/>
        <dbReference type="EC" id="2.7.7.2"/>
    </reaction>
</comment>
<dbReference type="PANTHER" id="PTHR22749:SF6">
    <property type="entry name" value="RIBOFLAVIN KINASE"/>
    <property type="match status" value="1"/>
</dbReference>
<evidence type="ECO:0000256" key="8">
    <source>
        <dbReference type="ARBA" id="ARBA00022630"/>
    </source>
</evidence>
<keyword evidence="16" id="KW-0511">Multifunctional enzyme</keyword>
<dbReference type="AlphaFoldDB" id="A0A158FJ61"/>
<evidence type="ECO:0000256" key="7">
    <source>
        <dbReference type="ARBA" id="ARBA00018483"/>
    </source>
</evidence>
<evidence type="ECO:0000256" key="10">
    <source>
        <dbReference type="ARBA" id="ARBA00022679"/>
    </source>
</evidence>
<dbReference type="GO" id="GO:0005524">
    <property type="term" value="F:ATP binding"/>
    <property type="evidence" value="ECO:0007669"/>
    <property type="project" value="UniProtKB-KW"/>
</dbReference>
<evidence type="ECO:0000256" key="6">
    <source>
        <dbReference type="ARBA" id="ARBA00012393"/>
    </source>
</evidence>
<evidence type="ECO:0000256" key="1">
    <source>
        <dbReference type="ARBA" id="ARBA00002121"/>
    </source>
</evidence>
<evidence type="ECO:0000256" key="19">
    <source>
        <dbReference type="ARBA" id="ARBA00049494"/>
    </source>
</evidence>
<dbReference type="GO" id="GO:0003919">
    <property type="term" value="F:FMN adenylyltransferase activity"/>
    <property type="evidence" value="ECO:0007669"/>
    <property type="project" value="UniProtKB-EC"/>
</dbReference>
<dbReference type="SUPFAM" id="SSF82114">
    <property type="entry name" value="Riboflavin kinase-like"/>
    <property type="match status" value="1"/>
</dbReference>
<keyword evidence="14" id="KW-0274">FAD</keyword>
<name>A0A158FJ61_9BURK</name>
<dbReference type="NCBIfam" id="NF004163">
    <property type="entry name" value="PRK05627.1-6"/>
    <property type="match status" value="1"/>
</dbReference>
<comment type="pathway">
    <text evidence="2">Cofactor biosynthesis; FAD biosynthesis; FAD from FMN: step 1/1.</text>
</comment>
<evidence type="ECO:0000256" key="13">
    <source>
        <dbReference type="ARBA" id="ARBA00022777"/>
    </source>
</evidence>
<dbReference type="Proteomes" id="UP000055019">
    <property type="component" value="Unassembled WGS sequence"/>
</dbReference>
<comment type="pathway">
    <text evidence="3">Cofactor biosynthesis; FMN biosynthesis; FMN from riboflavin (ATP route): step 1/1.</text>
</comment>
<evidence type="ECO:0000256" key="12">
    <source>
        <dbReference type="ARBA" id="ARBA00022741"/>
    </source>
</evidence>
<dbReference type="Gene3D" id="2.40.30.30">
    <property type="entry name" value="Riboflavin kinase-like"/>
    <property type="match status" value="1"/>
</dbReference>
<dbReference type="EC" id="2.7.7.2" evidence="6"/>
<evidence type="ECO:0000256" key="3">
    <source>
        <dbReference type="ARBA" id="ARBA00005201"/>
    </source>
</evidence>
<dbReference type="GO" id="GO:0008531">
    <property type="term" value="F:riboflavin kinase activity"/>
    <property type="evidence" value="ECO:0007669"/>
    <property type="project" value="UniProtKB-EC"/>
</dbReference>
<keyword evidence="11 21" id="KW-0548">Nucleotidyltransferase</keyword>
<keyword evidence="9" id="KW-0288">FMN</keyword>
<keyword evidence="13 21" id="KW-0418">Kinase</keyword>
<dbReference type="InterPro" id="IPR015865">
    <property type="entry name" value="Riboflavin_kinase_bac/euk"/>
</dbReference>
<evidence type="ECO:0000313" key="21">
    <source>
        <dbReference type="EMBL" id="SAL19090.1"/>
    </source>
</evidence>
<keyword evidence="12" id="KW-0547">Nucleotide-binding</keyword>